<comment type="caution">
    <text evidence="3">The sequence shown here is derived from an EMBL/GenBank/DDBJ whole genome shotgun (WGS) entry which is preliminary data.</text>
</comment>
<sequence>MKEIQSIIKAYDDSRESGKKSALVTVVHLEGSSYRRPGARMLVTDEGQMTGAISGGCLEGDALRKALLVLNQQQSRLVTYDTSDEDDATIGVQLGCAGVIQVLMEPIREDIPGNPAELLRKATAKRQKFVLVTLFDLEDKKSSQHGTCLLMEEDGTISGNLGDDNLRAALLEDVKTAYNEQRSAFHNYVSNEHNIHAFIEFVQPPVSLVIIGAGNDVLPVVAIADTLGWETRVADGRPTHAKRERFVSACQVLVSKPENVLQQIPIDEQTVFVLMTHNYNYDLAMLKALIKTKVVYIGALGPKKKLDRMLGDLKAEGIEPTAEQLSRIYGPVGLEIGAETAEEIALSIISEIKSVMTGKSGQSLRHKQDVIHSRQETLIIEKHIR</sequence>
<feature type="domain" description="XdhC- CoxI" evidence="1">
    <location>
        <begin position="124"/>
        <end position="188"/>
    </location>
</feature>
<feature type="domain" description="XdhC- CoxI" evidence="1">
    <location>
        <begin position="15"/>
        <end position="81"/>
    </location>
</feature>
<evidence type="ECO:0000259" key="2">
    <source>
        <dbReference type="Pfam" id="PF13478"/>
    </source>
</evidence>
<evidence type="ECO:0000313" key="3">
    <source>
        <dbReference type="EMBL" id="MBC6492326.1"/>
    </source>
</evidence>
<name>A0ABR7MBK0_9BACT</name>
<protein>
    <submittedName>
        <fullName evidence="3">Alanine dehydrogenase</fullName>
    </submittedName>
</protein>
<dbReference type="Proteomes" id="UP000765802">
    <property type="component" value="Unassembled WGS sequence"/>
</dbReference>
<dbReference type="PANTHER" id="PTHR30388:SF6">
    <property type="entry name" value="XANTHINE DEHYDROGENASE SUBUNIT A-RELATED"/>
    <property type="match status" value="1"/>
</dbReference>
<dbReference type="PANTHER" id="PTHR30388">
    <property type="entry name" value="ALDEHYDE OXIDOREDUCTASE MOLYBDENUM COFACTOR ASSEMBLY PROTEIN"/>
    <property type="match status" value="1"/>
</dbReference>
<reference evidence="3 4" key="1">
    <citation type="submission" date="2016-07" db="EMBL/GenBank/DDBJ databases">
        <title>Genome analysis of Flavihumibacter stibioxidans YS-17.</title>
        <authorList>
            <person name="Shi K."/>
            <person name="Han Y."/>
            <person name="Wang G."/>
        </authorList>
    </citation>
    <scope>NUCLEOTIDE SEQUENCE [LARGE SCALE GENOMIC DNA]</scope>
    <source>
        <strain evidence="3 4">YS-17</strain>
    </source>
</reference>
<organism evidence="3 4">
    <name type="scientific">Flavihumibacter stibioxidans</name>
    <dbReference type="NCBI Taxonomy" id="1834163"/>
    <lineage>
        <taxon>Bacteria</taxon>
        <taxon>Pseudomonadati</taxon>
        <taxon>Bacteroidota</taxon>
        <taxon>Chitinophagia</taxon>
        <taxon>Chitinophagales</taxon>
        <taxon>Chitinophagaceae</taxon>
        <taxon>Flavihumibacter</taxon>
    </lineage>
</organism>
<dbReference type="InterPro" id="IPR003777">
    <property type="entry name" value="XdhC_CoxI"/>
</dbReference>
<keyword evidence="4" id="KW-1185">Reference proteome</keyword>
<dbReference type="InterPro" id="IPR052698">
    <property type="entry name" value="MoCofactor_Util/Proc"/>
</dbReference>
<dbReference type="EMBL" id="MBUA01000027">
    <property type="protein sequence ID" value="MBC6492326.1"/>
    <property type="molecule type" value="Genomic_DNA"/>
</dbReference>
<dbReference type="InterPro" id="IPR027051">
    <property type="entry name" value="XdhC_Rossmann_dom"/>
</dbReference>
<proteinExistence type="predicted"/>
<dbReference type="Pfam" id="PF13478">
    <property type="entry name" value="XdhC_C"/>
    <property type="match status" value="1"/>
</dbReference>
<feature type="domain" description="XdhC Rossmann" evidence="2">
    <location>
        <begin position="208"/>
        <end position="352"/>
    </location>
</feature>
<evidence type="ECO:0000313" key="4">
    <source>
        <dbReference type="Proteomes" id="UP000765802"/>
    </source>
</evidence>
<gene>
    <name evidence="3" type="ORF">BC349_14790</name>
</gene>
<dbReference type="RefSeq" id="WP_187257631.1">
    <property type="nucleotide sequence ID" value="NZ_JBHULF010000006.1"/>
</dbReference>
<dbReference type="Gene3D" id="3.40.50.720">
    <property type="entry name" value="NAD(P)-binding Rossmann-like Domain"/>
    <property type="match status" value="1"/>
</dbReference>
<dbReference type="Pfam" id="PF02625">
    <property type="entry name" value="XdhC_CoxI"/>
    <property type="match status" value="2"/>
</dbReference>
<accession>A0ABR7MBK0</accession>
<evidence type="ECO:0000259" key="1">
    <source>
        <dbReference type="Pfam" id="PF02625"/>
    </source>
</evidence>